<evidence type="ECO:0000313" key="1">
    <source>
        <dbReference type="EMBL" id="CAB3855054.1"/>
    </source>
</evidence>
<keyword evidence="2" id="KW-1185">Reference proteome</keyword>
<dbReference type="Pfam" id="PF11367">
    <property type="entry name" value="Tail_completion_gp17"/>
    <property type="match status" value="1"/>
</dbReference>
<gene>
    <name evidence="1" type="ORF">LMG26858_01919</name>
</gene>
<sequence length="121" mass="13332">MLPKVFPVLRTPAVLAIVGGTPIRIFRHGAAPQDTAKPYVTWFEISGQPYDQISGLPCGDFDSVQIDCWSMDDIQVETLAAAVRDAIDAAGFSNRLVINHRDPDTKLYRIGLQADFINSSR</sequence>
<reference evidence="1 2" key="1">
    <citation type="submission" date="2020-04" db="EMBL/GenBank/DDBJ databases">
        <authorList>
            <person name="De Canck E."/>
        </authorList>
    </citation>
    <scope>NUCLEOTIDE SEQUENCE [LARGE SCALE GENOMIC DNA]</scope>
    <source>
        <strain evidence="1 2">LMG 26858</strain>
    </source>
</reference>
<evidence type="ECO:0008006" key="3">
    <source>
        <dbReference type="Google" id="ProtNLM"/>
    </source>
</evidence>
<accession>A0A6S7CN47</accession>
<evidence type="ECO:0000313" key="2">
    <source>
        <dbReference type="Proteomes" id="UP000494117"/>
    </source>
</evidence>
<dbReference type="EMBL" id="CADILG010000010">
    <property type="protein sequence ID" value="CAB3855054.1"/>
    <property type="molecule type" value="Genomic_DNA"/>
</dbReference>
<dbReference type="AlphaFoldDB" id="A0A6S7CN47"/>
<name>A0A6S7CN47_9BURK</name>
<protein>
    <recommendedName>
        <fullName evidence="3">DUF3168 domain-containing protein</fullName>
    </recommendedName>
</protein>
<dbReference type="InterPro" id="IPR021508">
    <property type="entry name" value="Gp17-like"/>
</dbReference>
<organism evidence="1 2">
    <name type="scientific">Achromobacter anxifer</name>
    <dbReference type="NCBI Taxonomy" id="1287737"/>
    <lineage>
        <taxon>Bacteria</taxon>
        <taxon>Pseudomonadati</taxon>
        <taxon>Pseudomonadota</taxon>
        <taxon>Betaproteobacteria</taxon>
        <taxon>Burkholderiales</taxon>
        <taxon>Alcaligenaceae</taxon>
        <taxon>Achromobacter</taxon>
    </lineage>
</organism>
<dbReference type="Gene3D" id="3.30.2000.30">
    <property type="match status" value="1"/>
</dbReference>
<proteinExistence type="predicted"/>
<dbReference type="RefSeq" id="WP_175206814.1">
    <property type="nucleotide sequence ID" value="NZ_CADILG010000010.1"/>
</dbReference>
<dbReference type="Proteomes" id="UP000494117">
    <property type="component" value="Unassembled WGS sequence"/>
</dbReference>
<dbReference type="InterPro" id="IPR053745">
    <property type="entry name" value="Viral_Tail_Comp_sf"/>
</dbReference>